<feature type="repeat" description="RCC1" evidence="1">
    <location>
        <begin position="428"/>
        <end position="493"/>
    </location>
</feature>
<proteinExistence type="predicted"/>
<evidence type="ECO:0000313" key="3">
    <source>
        <dbReference type="EMBL" id="PGH11320.1"/>
    </source>
</evidence>
<evidence type="ECO:0000313" key="4">
    <source>
        <dbReference type="Proteomes" id="UP000223968"/>
    </source>
</evidence>
<dbReference type="SUPFAM" id="SSF50985">
    <property type="entry name" value="RCC1/BLIP-II"/>
    <property type="match status" value="1"/>
</dbReference>
<dbReference type="Pfam" id="PF00415">
    <property type="entry name" value="RCC1"/>
    <property type="match status" value="2"/>
</dbReference>
<gene>
    <name evidence="3" type="ORF">AJ79_04936</name>
</gene>
<dbReference type="STRING" id="1447875.A0A2B7XQS0"/>
<dbReference type="InterPro" id="IPR009091">
    <property type="entry name" value="RCC1/BLIP-II"/>
</dbReference>
<feature type="repeat" description="RCC1" evidence="1">
    <location>
        <begin position="282"/>
        <end position="345"/>
    </location>
</feature>
<dbReference type="Pfam" id="PF13540">
    <property type="entry name" value="RCC1_2"/>
    <property type="match status" value="1"/>
</dbReference>
<accession>A0A2B7XQS0</accession>
<evidence type="ECO:0000256" key="1">
    <source>
        <dbReference type="PROSITE-ProRule" id="PRU00235"/>
    </source>
</evidence>
<feature type="repeat" description="RCC1" evidence="1">
    <location>
        <begin position="346"/>
        <end position="407"/>
    </location>
</feature>
<reference evidence="3 4" key="1">
    <citation type="submission" date="2017-10" db="EMBL/GenBank/DDBJ databases">
        <title>Comparative genomics in systemic dimorphic fungi from Ajellomycetaceae.</title>
        <authorList>
            <person name="Munoz J.F."/>
            <person name="Mcewen J.G."/>
            <person name="Clay O.K."/>
            <person name="Cuomo C.A."/>
        </authorList>
    </citation>
    <scope>NUCLEOTIDE SEQUENCE [LARGE SCALE GENOMIC DNA]</scope>
    <source>
        <strain evidence="3 4">UAMH5409</strain>
    </source>
</reference>
<dbReference type="Gene3D" id="2.130.10.30">
    <property type="entry name" value="Regulator of chromosome condensation 1/beta-lactamase-inhibitor protein II"/>
    <property type="match status" value="3"/>
</dbReference>
<dbReference type="PROSITE" id="PS50012">
    <property type="entry name" value="RCC1_3"/>
    <property type="match status" value="3"/>
</dbReference>
<dbReference type="InterPro" id="IPR000408">
    <property type="entry name" value="Reg_chr_condens"/>
</dbReference>
<dbReference type="AlphaFoldDB" id="A0A2B7XQS0"/>
<protein>
    <recommendedName>
        <fullName evidence="5">Mitochondrial protein Fmp25</fullName>
    </recommendedName>
</protein>
<dbReference type="FunFam" id="2.130.10.30:FF:000027">
    <property type="entry name" value="Protein FMP25, mitochondrial"/>
    <property type="match status" value="1"/>
</dbReference>
<keyword evidence="4" id="KW-1185">Reference proteome</keyword>
<dbReference type="GO" id="GO:0005743">
    <property type="term" value="C:mitochondrial inner membrane"/>
    <property type="evidence" value="ECO:0007669"/>
    <property type="project" value="TreeGrafter"/>
</dbReference>
<evidence type="ECO:0000256" key="2">
    <source>
        <dbReference type="SAM" id="MobiDB-lite"/>
    </source>
</evidence>
<dbReference type="PROSITE" id="PS00626">
    <property type="entry name" value="RCC1_2"/>
    <property type="match status" value="1"/>
</dbReference>
<organism evidence="3 4">
    <name type="scientific">Helicocarpus griseus UAMH5409</name>
    <dbReference type="NCBI Taxonomy" id="1447875"/>
    <lineage>
        <taxon>Eukaryota</taxon>
        <taxon>Fungi</taxon>
        <taxon>Dikarya</taxon>
        <taxon>Ascomycota</taxon>
        <taxon>Pezizomycotina</taxon>
        <taxon>Eurotiomycetes</taxon>
        <taxon>Eurotiomycetidae</taxon>
        <taxon>Onygenales</taxon>
        <taxon>Ajellomycetaceae</taxon>
        <taxon>Helicocarpus</taxon>
    </lineage>
</organism>
<dbReference type="PANTHER" id="PTHR47563:SF1">
    <property type="entry name" value="PROTEIN FMP25, MITOCHONDRIAL"/>
    <property type="match status" value="1"/>
</dbReference>
<feature type="region of interest" description="Disordered" evidence="2">
    <location>
        <begin position="14"/>
        <end position="49"/>
    </location>
</feature>
<dbReference type="OrthoDB" id="10256179at2759"/>
<dbReference type="EMBL" id="PDNB01000074">
    <property type="protein sequence ID" value="PGH11320.1"/>
    <property type="molecule type" value="Genomic_DNA"/>
</dbReference>
<comment type="caution">
    <text evidence="3">The sequence shown here is derived from an EMBL/GenBank/DDBJ whole genome shotgun (WGS) entry which is preliminary data.</text>
</comment>
<dbReference type="GO" id="GO:0034551">
    <property type="term" value="P:mitochondrial respiratory chain complex III assembly"/>
    <property type="evidence" value="ECO:0007669"/>
    <property type="project" value="TreeGrafter"/>
</dbReference>
<feature type="compositionally biased region" description="Polar residues" evidence="2">
    <location>
        <begin position="14"/>
        <end position="32"/>
    </location>
</feature>
<name>A0A2B7XQS0_9EURO</name>
<dbReference type="PANTHER" id="PTHR47563">
    <property type="entry name" value="PROTEIN FMP25, MITOCHONDRIAL"/>
    <property type="match status" value="1"/>
</dbReference>
<sequence>MFARGSKRLASQRFALSSVKQSRYSTPRSRLYSTGEPPSPPKEHQSPRFGPYLTVIGGVTAAVSLWYLWPKDRIENQHETAQHQRPEVVLQEGTTNKFLTKEENRESLSSQHVQVKRSWENPGLYAWGSNTGLVASPDTKDFVVKAPKRIPYFNGMVLRDVKLDQNFGAAIAENGDLIQWGKGYSKTDYEPTRTLKGKNLVSLCISADRIIALSSGGNVYSIPVSKYDQENGRKPYESTWIPFWQTRAELSYRPLQPRLGLGEKVTEVSGGLEHVLLLTNSGRVFSAAVGSERFPSRGQLGIPGLTWNNRPKGPYDSCHEVSTLRGLRITDIAAGDYHSLALDKAGRVFVWGDNVSGQLGVDTNIGSPINDTPQMLPLENLYPGNAFEIKATGIAAGGANSFFTVEAKRIVGQLEIPTTVRDLGRITSDVWSCGKGLYGVLGNGKWTHVQNKPTKVKALSGLFEYSEAAKKIVPIGITHLSVGATHAAAVLGNFTNVSATKNGSQTDTNWGADVFWWGGNEFYQLGTGKRNNLALPTHISPPADVDSQRQESRFQITPRRTIKLDGRKVSLEQRVECGRNVTAVYSAV</sequence>
<evidence type="ECO:0008006" key="5">
    <source>
        <dbReference type="Google" id="ProtNLM"/>
    </source>
</evidence>
<dbReference type="InterPro" id="IPR053245">
    <property type="entry name" value="MitoProcess-Associated"/>
</dbReference>
<dbReference type="Proteomes" id="UP000223968">
    <property type="component" value="Unassembled WGS sequence"/>
</dbReference>